<dbReference type="Gene3D" id="3.40.50.1360">
    <property type="match status" value="1"/>
</dbReference>
<dbReference type="Pfam" id="PF01182">
    <property type="entry name" value="Glucosamine_iso"/>
    <property type="match status" value="1"/>
</dbReference>
<reference evidence="5" key="1">
    <citation type="submission" date="2017-04" db="EMBL/GenBank/DDBJ databases">
        <authorList>
            <person name="Varghese N."/>
            <person name="Submissions S."/>
        </authorList>
    </citation>
    <scope>NUCLEOTIDE SEQUENCE [LARGE SCALE GENOMIC DNA]</scope>
    <source>
        <strain evidence="5">DSM 16537</strain>
    </source>
</reference>
<dbReference type="SUPFAM" id="SSF51556">
    <property type="entry name" value="Metallo-dependent hydrolases"/>
    <property type="match status" value="1"/>
</dbReference>
<dbReference type="Gene3D" id="3.20.20.140">
    <property type="entry name" value="Metal-dependent hydrolases"/>
    <property type="match status" value="1"/>
</dbReference>
<keyword evidence="5" id="KW-1185">Reference proteome</keyword>
<keyword evidence="2" id="KW-0378">Hydrolase</keyword>
<evidence type="ECO:0000256" key="2">
    <source>
        <dbReference type="ARBA" id="ARBA00022801"/>
    </source>
</evidence>
<dbReference type="RefSeq" id="WP_084120436.1">
    <property type="nucleotide sequence ID" value="NZ_LT838813.1"/>
</dbReference>
<dbReference type="STRING" id="758820.SAMN00777080_2144"/>
<evidence type="ECO:0000259" key="3">
    <source>
        <dbReference type="Pfam" id="PF01182"/>
    </source>
</evidence>
<gene>
    <name evidence="4" type="ORF">SAMN00777080_2144</name>
</gene>
<dbReference type="GO" id="GO:0008448">
    <property type="term" value="F:N-acetylglucosamine-6-phosphate deacetylase activity"/>
    <property type="evidence" value="ECO:0007669"/>
    <property type="project" value="TreeGrafter"/>
</dbReference>
<dbReference type="GO" id="GO:0006046">
    <property type="term" value="P:N-acetylglucosamine catabolic process"/>
    <property type="evidence" value="ECO:0007669"/>
    <property type="project" value="TreeGrafter"/>
</dbReference>
<name>A0A1W2H3T6_9BACT</name>
<dbReference type="GO" id="GO:0004342">
    <property type="term" value="F:glucosamine-6-phosphate deaminase activity"/>
    <property type="evidence" value="ECO:0007669"/>
    <property type="project" value="InterPro"/>
</dbReference>
<proteinExistence type="inferred from homology"/>
<dbReference type="PANTHER" id="PTHR11113:SF14">
    <property type="entry name" value="N-ACETYLGLUCOSAMINE-6-PHOSPHATE DEACETYLASE"/>
    <property type="match status" value="1"/>
</dbReference>
<accession>A0A1W2H3T6</accession>
<dbReference type="AlphaFoldDB" id="A0A1W2H3T6"/>
<dbReference type="SUPFAM" id="SSF100950">
    <property type="entry name" value="NagB/RpiA/CoA transferase-like"/>
    <property type="match status" value="1"/>
</dbReference>
<evidence type="ECO:0000256" key="1">
    <source>
        <dbReference type="ARBA" id="ARBA00010716"/>
    </source>
</evidence>
<evidence type="ECO:0000313" key="5">
    <source>
        <dbReference type="Proteomes" id="UP000192333"/>
    </source>
</evidence>
<dbReference type="Proteomes" id="UP000192333">
    <property type="component" value="Chromosome I"/>
</dbReference>
<organism evidence="4 5">
    <name type="scientific">Aquiflexum balticum DSM 16537</name>
    <dbReference type="NCBI Taxonomy" id="758820"/>
    <lineage>
        <taxon>Bacteria</taxon>
        <taxon>Pseudomonadati</taxon>
        <taxon>Bacteroidota</taxon>
        <taxon>Cytophagia</taxon>
        <taxon>Cytophagales</taxon>
        <taxon>Cyclobacteriaceae</taxon>
        <taxon>Aquiflexum</taxon>
    </lineage>
</organism>
<comment type="similarity">
    <text evidence="1">Belongs to the metallo-dependent hydrolases superfamily. NagA family.</text>
</comment>
<dbReference type="InterPro" id="IPR004547">
    <property type="entry name" value="Glucosamine6P_isomerase"/>
</dbReference>
<dbReference type="InterPro" id="IPR037171">
    <property type="entry name" value="NagB/RpiA_transferase-like"/>
</dbReference>
<evidence type="ECO:0000313" key="4">
    <source>
        <dbReference type="EMBL" id="SMD43549.1"/>
    </source>
</evidence>
<protein>
    <submittedName>
        <fullName evidence="4">Glucosamine-6-phosphate deaminase</fullName>
    </submittedName>
</protein>
<dbReference type="InterPro" id="IPR006148">
    <property type="entry name" value="Glc/Gal-6P_isomerase"/>
</dbReference>
<dbReference type="InterPro" id="IPR032466">
    <property type="entry name" value="Metal_Hydrolase"/>
</dbReference>
<feature type="domain" description="Glucosamine/galactosamine-6-phosphate isomerase" evidence="3">
    <location>
        <begin position="8"/>
        <end position="226"/>
    </location>
</feature>
<dbReference type="OrthoDB" id="9776488at2"/>
<dbReference type="CDD" id="cd01399">
    <property type="entry name" value="GlcN6P_deaminase"/>
    <property type="match status" value="1"/>
</dbReference>
<dbReference type="EMBL" id="LT838813">
    <property type="protein sequence ID" value="SMD43549.1"/>
    <property type="molecule type" value="Genomic_DNA"/>
</dbReference>
<dbReference type="PANTHER" id="PTHR11113">
    <property type="entry name" value="N-ACETYLGLUCOSAMINE-6-PHOSPHATE DEACETYLASE"/>
    <property type="match status" value="1"/>
</dbReference>
<dbReference type="GO" id="GO:0005975">
    <property type="term" value="P:carbohydrate metabolic process"/>
    <property type="evidence" value="ECO:0007669"/>
    <property type="project" value="InterPro"/>
</dbReference>
<sequence length="625" mass="68830">MEVNVFDSRKEMGEAAAKVVASKILELLSKKESIRMVFAAAPSQNEFLESLVNIKDIPWNRITAFHMDEYLGLPKDHPALFANFLKRKIFDQVPFREIHFIDGNNDPESEGLRYAALIEASPIDIVCMGIGENGHIAFNDPPVALFNDPAIVKKVTLDTACRQQQVNDGCFPNLQKVPKHALTLTVPALLNADFISCVVPGKNKKEALQKALYGFIGTQCPASILRIHGDCHLFTDKDAYKEQIFLEKETIGKDLLSGYYTLFNSENKLIETRVKPTPNESDSHLFFAPGLVDLQVNGVNGVDFNNENLSVEEILKAAQYLLSKGVTVFFPTLITNEKNNILRILKTFRQAVYQHPLIASCVAGIHLEGPFISPKDGARGAHNLKYIQSPNWELIEEFQDASGGLIKLITLAPELEGAMDLIKKCQESGIKVAIGHSLALSGEITKAAEAGASLSTHLGNAVPLMLPRHPNILWDQLAHDGLYASLIADGFHLGESFLKVVLKTKGEKAFLVSDSTMFCGMEAGEYGTHIGEQVILEPNGKLALKHGNGLLAGASKCLLEGVQYLIDKKLKSLSDAWKMASTIPAAYMDLDQKNDVVIFSLEEGCQIYVQKIFKDGKVVFQQNLK</sequence>